<gene>
    <name evidence="1" type="ORF">PBT88_17780</name>
</gene>
<protein>
    <submittedName>
        <fullName evidence="1">SGNH/GDSL hydrolase family protein</fullName>
    </submittedName>
</protein>
<sequence>MTTPIFSKLKPAGAFALADASDIAETANAKIMTAAERAGISAALPQSGGTMTGVLSLGGFRIAAVGAATADGDAVNLGVMNTALSGKIDKSGGTMSGNLSLGGYRITSVADPMASTDGANAQWVSSTINTAITQSKNGILRAGTKTIVSGTGSAGGINLNLQAGTLSISASGLYAVDGLGYTAIPTQQYTIPNALNLLTVYLDTTTYLFGVVSSNTNGQIPSGCVPIAYYFAGQFWTVAGGDEPNIFVVTNQDGSPASTNGAFKATADGGQYLTGLRASDAIEGNAVSTYNQLMASTAMRAPLRHRVSRAGQTQISFGDSITQGIASSAPANDYVSLIAAAVGATLNNQGTSGDRGPDMMYKVFGVNLGIASNAYCTVQIGTNHIYQISGFALSAGERALFNQAQLSAIYWLGTRKEDRVDGGSISRPSGWAADTKYSGVTGAKSSTSGAVIDYPLTTYGGPIYVWSRVGNANGGAFRIDIKKGSTIVATANVSCAPPAAINTNNGTTTSVNTTRIEVPAGSYTVEITVTSSTASANDVGILSVGTPSDHVYYTSPSVLVGGCLPFRNDDAQWQTATLTADTIKNVLAAQCDGLDVRYVDNRSAMQDGLALFYNDEVHPVDAGHAALSVPYIDAARRAPGEYVKRGTPLSSAGPGTPGETWSRAGYCYGVQGDGTLQRVATASW</sequence>
<dbReference type="RefSeq" id="WP_270076635.1">
    <property type="nucleotide sequence ID" value="NZ_CP115174.1"/>
</dbReference>
<organism evidence="1 2">
    <name type="scientific">Sphingomonas abietis</name>
    <dbReference type="NCBI Taxonomy" id="3012344"/>
    <lineage>
        <taxon>Bacteria</taxon>
        <taxon>Pseudomonadati</taxon>
        <taxon>Pseudomonadota</taxon>
        <taxon>Alphaproteobacteria</taxon>
        <taxon>Sphingomonadales</taxon>
        <taxon>Sphingomonadaceae</taxon>
        <taxon>Sphingomonas</taxon>
    </lineage>
</organism>
<evidence type="ECO:0000313" key="1">
    <source>
        <dbReference type="EMBL" id="WBO21987.1"/>
    </source>
</evidence>
<evidence type="ECO:0000313" key="2">
    <source>
        <dbReference type="Proteomes" id="UP001210865"/>
    </source>
</evidence>
<dbReference type="Gene3D" id="3.40.50.1110">
    <property type="entry name" value="SGNH hydrolase"/>
    <property type="match status" value="1"/>
</dbReference>
<reference evidence="1 2" key="1">
    <citation type="submission" date="2022-12" db="EMBL/GenBank/DDBJ databases">
        <title>Sphingomonas abieness sp. nov., an endophytic bacterium isolated from Abies koreana.</title>
        <authorList>
            <person name="Jiang L."/>
            <person name="Lee J."/>
        </authorList>
    </citation>
    <scope>NUCLEOTIDE SEQUENCE [LARGE SCALE GENOMIC DNA]</scope>
    <source>
        <strain evidence="2">PAMB 00755</strain>
    </source>
</reference>
<keyword evidence="1" id="KW-0378">Hydrolase</keyword>
<proteinExistence type="predicted"/>
<dbReference type="InterPro" id="IPR036514">
    <property type="entry name" value="SGNH_hydro_sf"/>
</dbReference>
<dbReference type="GO" id="GO:0016787">
    <property type="term" value="F:hydrolase activity"/>
    <property type="evidence" value="ECO:0007669"/>
    <property type="project" value="UniProtKB-KW"/>
</dbReference>
<accession>A0ABY7NKB5</accession>
<dbReference type="SUPFAM" id="SSF52266">
    <property type="entry name" value="SGNH hydrolase"/>
    <property type="match status" value="1"/>
</dbReference>
<dbReference type="EMBL" id="CP115174">
    <property type="protein sequence ID" value="WBO21987.1"/>
    <property type="molecule type" value="Genomic_DNA"/>
</dbReference>
<keyword evidence="2" id="KW-1185">Reference proteome</keyword>
<dbReference type="Proteomes" id="UP001210865">
    <property type="component" value="Chromosome"/>
</dbReference>
<name>A0ABY7NKB5_9SPHN</name>